<proteinExistence type="predicted"/>
<feature type="compositionally biased region" description="Polar residues" evidence="1">
    <location>
        <begin position="104"/>
        <end position="117"/>
    </location>
</feature>
<evidence type="ECO:0000256" key="1">
    <source>
        <dbReference type="SAM" id="MobiDB-lite"/>
    </source>
</evidence>
<dbReference type="AlphaFoldDB" id="A0A6L5YLL7"/>
<dbReference type="Proteomes" id="UP000476055">
    <property type="component" value="Unassembled WGS sequence"/>
</dbReference>
<name>A0A6L5YLL7_9FIRM</name>
<evidence type="ECO:0000313" key="2">
    <source>
        <dbReference type="EMBL" id="MST59029.1"/>
    </source>
</evidence>
<reference evidence="2 3" key="1">
    <citation type="submission" date="2019-08" db="EMBL/GenBank/DDBJ databases">
        <title>In-depth cultivation of the pig gut microbiome towards novel bacterial diversity and tailored functional studies.</title>
        <authorList>
            <person name="Wylensek D."/>
            <person name="Hitch T.C.A."/>
            <person name="Clavel T."/>
        </authorList>
    </citation>
    <scope>NUCLEOTIDE SEQUENCE [LARGE SCALE GENOMIC DNA]</scope>
    <source>
        <strain evidence="2 3">WCA3-601-WT-6H</strain>
    </source>
</reference>
<dbReference type="EMBL" id="VUMU01000018">
    <property type="protein sequence ID" value="MST59029.1"/>
    <property type="molecule type" value="Genomic_DNA"/>
</dbReference>
<accession>A0A6L5YLL7</accession>
<comment type="caution">
    <text evidence="2">The sequence shown here is derived from an EMBL/GenBank/DDBJ whole genome shotgun (WGS) entry which is preliminary data.</text>
</comment>
<dbReference type="Pfam" id="PF12784">
    <property type="entry name" value="PDDEXK_2"/>
    <property type="match status" value="1"/>
</dbReference>
<feature type="region of interest" description="Disordered" evidence="1">
    <location>
        <begin position="96"/>
        <end position="117"/>
    </location>
</feature>
<keyword evidence="3" id="KW-1185">Reference proteome</keyword>
<sequence>MLILNRKRFNQQTLNTFLWREHSKQKQGIVDALVELRDGTRITIEIQLQNKMYWDKRQLFYWSKAYIQGLAQRERYDKWSGGGMYGISKCEGRGGFEYADPKSRPTSRNRNFLTKTT</sequence>
<organism evidence="2 3">
    <name type="scientific">Waltera intestinalis</name>
    <dbReference type="NCBI Taxonomy" id="2606635"/>
    <lineage>
        <taxon>Bacteria</taxon>
        <taxon>Bacillati</taxon>
        <taxon>Bacillota</taxon>
        <taxon>Clostridia</taxon>
        <taxon>Lachnospirales</taxon>
        <taxon>Lachnospiraceae</taxon>
        <taxon>Waltera</taxon>
    </lineage>
</organism>
<gene>
    <name evidence="2" type="ORF">FYJ59_12435</name>
</gene>
<evidence type="ECO:0000313" key="3">
    <source>
        <dbReference type="Proteomes" id="UP000476055"/>
    </source>
</evidence>
<protein>
    <submittedName>
        <fullName evidence="2">Uncharacterized protein</fullName>
    </submittedName>
</protein>